<dbReference type="OrthoDB" id="2823490at2759"/>
<accession>A0A9W8YIP0</accession>
<sequence length="358" mass="40888">MVSKLRKFLDEFEVRQKTSAISSNSGPPSEQQESASLTQITPDITMLSFMVLPRELRDKICTYVLFSQTNECPDLNQTFEQLLANRTCYDKPRLKSWLDLTMSHPGDTLSNATNLLLVNHQLHAETLENIKRYGKSITYDLDIILLDEILLLPTWTHVPILTTHLEEVNVTFRISGKYDAAKELPGRKRKDDDPAPGPYAHFGRWKGFRIGCGAGYAMGWQIYSILERFIRAGPTGNGTAADEHRHIAVKTLNINVETLADIDPARFGPHLINFLEGNIGSLLYGTNHEWFEYGQILYEHVDEVVVLKDGEELRRFDVAAMLESVVSIDKYLTQERLDSYKESTWMARRKRDLKAQPK</sequence>
<proteinExistence type="predicted"/>
<reference evidence="1" key="1">
    <citation type="submission" date="2022-10" db="EMBL/GenBank/DDBJ databases">
        <title>Tapping the CABI collections for fungal endophytes: first genome assemblies for Collariella, Neodidymelliopsis, Ascochyta clinopodiicola, Didymella pomorum, Didymosphaeria variabile, Neocosmospora piperis and Neocucurbitaria cava.</title>
        <authorList>
            <person name="Hill R."/>
        </authorList>
    </citation>
    <scope>NUCLEOTIDE SEQUENCE</scope>
    <source>
        <strain evidence="1">IMI 356814</strain>
    </source>
</reference>
<name>A0A9W8YIP0_9PLEO</name>
<dbReference type="EMBL" id="JAPEUY010000001">
    <property type="protein sequence ID" value="KAJ4377593.1"/>
    <property type="molecule type" value="Genomic_DNA"/>
</dbReference>
<protein>
    <submittedName>
        <fullName evidence="1">Uncharacterized protein</fullName>
    </submittedName>
</protein>
<dbReference type="Proteomes" id="UP001140560">
    <property type="component" value="Unassembled WGS sequence"/>
</dbReference>
<comment type="caution">
    <text evidence="1">The sequence shown here is derived from an EMBL/GenBank/DDBJ whole genome shotgun (WGS) entry which is preliminary data.</text>
</comment>
<evidence type="ECO:0000313" key="1">
    <source>
        <dbReference type="EMBL" id="KAJ4377593.1"/>
    </source>
</evidence>
<gene>
    <name evidence="1" type="ORF">N0V83_000420</name>
</gene>
<organism evidence="1 2">
    <name type="scientific">Neocucurbitaria cava</name>
    <dbReference type="NCBI Taxonomy" id="798079"/>
    <lineage>
        <taxon>Eukaryota</taxon>
        <taxon>Fungi</taxon>
        <taxon>Dikarya</taxon>
        <taxon>Ascomycota</taxon>
        <taxon>Pezizomycotina</taxon>
        <taxon>Dothideomycetes</taxon>
        <taxon>Pleosporomycetidae</taxon>
        <taxon>Pleosporales</taxon>
        <taxon>Pleosporineae</taxon>
        <taxon>Cucurbitariaceae</taxon>
        <taxon>Neocucurbitaria</taxon>
    </lineage>
</organism>
<evidence type="ECO:0000313" key="2">
    <source>
        <dbReference type="Proteomes" id="UP001140560"/>
    </source>
</evidence>
<dbReference type="AlphaFoldDB" id="A0A9W8YIP0"/>
<keyword evidence="2" id="KW-1185">Reference proteome</keyword>